<gene>
    <name evidence="1" type="ORF">QE152_g35178</name>
</gene>
<dbReference type="EMBL" id="JASPKY010000584">
    <property type="protein sequence ID" value="KAK9688621.1"/>
    <property type="molecule type" value="Genomic_DNA"/>
</dbReference>
<evidence type="ECO:0000313" key="1">
    <source>
        <dbReference type="EMBL" id="KAK9688621.1"/>
    </source>
</evidence>
<name>A0AAW1IFU3_POPJA</name>
<keyword evidence="2" id="KW-1185">Reference proteome</keyword>
<organism evidence="1 2">
    <name type="scientific">Popillia japonica</name>
    <name type="common">Japanese beetle</name>
    <dbReference type="NCBI Taxonomy" id="7064"/>
    <lineage>
        <taxon>Eukaryota</taxon>
        <taxon>Metazoa</taxon>
        <taxon>Ecdysozoa</taxon>
        <taxon>Arthropoda</taxon>
        <taxon>Hexapoda</taxon>
        <taxon>Insecta</taxon>
        <taxon>Pterygota</taxon>
        <taxon>Neoptera</taxon>
        <taxon>Endopterygota</taxon>
        <taxon>Coleoptera</taxon>
        <taxon>Polyphaga</taxon>
        <taxon>Scarabaeiformia</taxon>
        <taxon>Scarabaeidae</taxon>
        <taxon>Rutelinae</taxon>
        <taxon>Popillia</taxon>
    </lineage>
</organism>
<evidence type="ECO:0000313" key="2">
    <source>
        <dbReference type="Proteomes" id="UP001458880"/>
    </source>
</evidence>
<dbReference type="AlphaFoldDB" id="A0AAW1IFU3"/>
<reference evidence="1 2" key="1">
    <citation type="journal article" date="2024" name="BMC Genomics">
        <title>De novo assembly and annotation of Popillia japonica's genome with initial clues to its potential as an invasive pest.</title>
        <authorList>
            <person name="Cucini C."/>
            <person name="Boschi S."/>
            <person name="Funari R."/>
            <person name="Cardaioli E."/>
            <person name="Iannotti N."/>
            <person name="Marturano G."/>
            <person name="Paoli F."/>
            <person name="Bruttini M."/>
            <person name="Carapelli A."/>
            <person name="Frati F."/>
            <person name="Nardi F."/>
        </authorList>
    </citation>
    <scope>NUCLEOTIDE SEQUENCE [LARGE SCALE GENOMIC DNA]</scope>
    <source>
        <strain evidence="1">DMR45628</strain>
    </source>
</reference>
<comment type="caution">
    <text evidence="1">The sequence shown here is derived from an EMBL/GenBank/DDBJ whole genome shotgun (WGS) entry which is preliminary data.</text>
</comment>
<accession>A0AAW1IFU3</accession>
<sequence length="91" mass="10597">MQIYLTLKNKSFWVVRGPQVSKDCTNTGCHNFRMMSSVNWKSSFWVVRGTSSLEGLHQYRMSQFQNDVLRKLEEFFMKKTTAIAVGISKPE</sequence>
<protein>
    <submittedName>
        <fullName evidence="1">Uncharacterized protein</fullName>
    </submittedName>
</protein>
<proteinExistence type="predicted"/>
<dbReference type="Proteomes" id="UP001458880">
    <property type="component" value="Unassembled WGS sequence"/>
</dbReference>